<protein>
    <submittedName>
        <fullName evidence="1">Solute carrier family 7 member 10</fullName>
    </submittedName>
</protein>
<reference evidence="1" key="2">
    <citation type="submission" date="2025-08" db="UniProtKB">
        <authorList>
            <consortium name="Ensembl"/>
        </authorList>
    </citation>
    <scope>IDENTIFICATION</scope>
</reference>
<reference evidence="1" key="3">
    <citation type="submission" date="2025-09" db="UniProtKB">
        <authorList>
            <consortium name="Ensembl"/>
        </authorList>
    </citation>
    <scope>IDENTIFICATION</scope>
</reference>
<evidence type="ECO:0000313" key="1">
    <source>
        <dbReference type="Ensembl" id="ENSOARP00020051202.1"/>
    </source>
</evidence>
<sequence>MAGHTQQPSGRGNPGPAPSPSPGRGPGPGTSERVALKKEIGLVSACTIIIVSGSCLFISDPWRWKKLGAQEDSLGSSLPPPLPAPAPALELLGQVWGLALGQPPHSH</sequence>
<gene>
    <name evidence="1" type="primary">SLC7A10</name>
</gene>
<dbReference type="Ensembl" id="ENSOART00020065880.1">
    <property type="protein sequence ID" value="ENSOARP00020051202.1"/>
    <property type="gene ID" value="ENSOARG00020011600.2"/>
</dbReference>
<accession>A0AC11DZJ4</accession>
<organism evidence="1">
    <name type="scientific">Ovis aries</name>
    <name type="common">Sheep</name>
    <dbReference type="NCBI Taxonomy" id="9940"/>
    <lineage>
        <taxon>Eukaryota</taxon>
        <taxon>Metazoa</taxon>
        <taxon>Chordata</taxon>
        <taxon>Craniata</taxon>
        <taxon>Vertebrata</taxon>
        <taxon>Euteleostomi</taxon>
        <taxon>Mammalia</taxon>
        <taxon>Eutheria</taxon>
        <taxon>Laurasiatheria</taxon>
        <taxon>Artiodactyla</taxon>
        <taxon>Ruminantia</taxon>
        <taxon>Pecora</taxon>
        <taxon>Bovidae</taxon>
        <taxon>Caprinae</taxon>
        <taxon>Ovis</taxon>
    </lineage>
</organism>
<proteinExistence type="predicted"/>
<name>A0AC11DZJ4_SHEEP</name>
<reference evidence="1" key="1">
    <citation type="submission" date="2020-11" db="EMBL/GenBank/DDBJ databases">
        <authorList>
            <person name="Davenport K.M."/>
            <person name="Bickhart D.M."/>
            <person name="Smith T.P.L."/>
            <person name="Murdoch B.M."/>
            <person name="Rosen B.D."/>
        </authorList>
    </citation>
    <scope>NUCLEOTIDE SEQUENCE [LARGE SCALE GENOMIC DNA]</scope>
    <source>
        <strain evidence="1">OAR_USU_Benz2616</strain>
    </source>
</reference>